<dbReference type="InterPro" id="IPR036427">
    <property type="entry name" value="Bromodomain-like_sf"/>
</dbReference>
<reference evidence="13" key="1">
    <citation type="journal article" date="2020" name="Fungal Divers.">
        <title>Resolving the Mortierellaceae phylogeny through synthesis of multi-gene phylogenetics and phylogenomics.</title>
        <authorList>
            <person name="Vandepol N."/>
            <person name="Liber J."/>
            <person name="Desiro A."/>
            <person name="Na H."/>
            <person name="Kennedy M."/>
            <person name="Barry K."/>
            <person name="Grigoriev I.V."/>
            <person name="Miller A.N."/>
            <person name="O'Donnell K."/>
            <person name="Stajich J.E."/>
            <person name="Bonito G."/>
        </authorList>
    </citation>
    <scope>NUCLEOTIDE SEQUENCE</scope>
    <source>
        <strain evidence="13">NVP1</strain>
    </source>
</reference>
<keyword evidence="14" id="KW-1185">Reference proteome</keyword>
<evidence type="ECO:0000259" key="11">
    <source>
        <dbReference type="PROSITE" id="PS50014"/>
    </source>
</evidence>
<dbReference type="PROSITE" id="PS00633">
    <property type="entry name" value="BROMODOMAIN_1"/>
    <property type="match status" value="1"/>
</dbReference>
<dbReference type="GO" id="GO:0003682">
    <property type="term" value="F:chromatin binding"/>
    <property type="evidence" value="ECO:0007669"/>
    <property type="project" value="InterPro"/>
</dbReference>
<evidence type="ECO:0000256" key="8">
    <source>
        <dbReference type="PROSITE-ProRule" id="PRU00023"/>
    </source>
</evidence>
<dbReference type="InterPro" id="IPR036770">
    <property type="entry name" value="Ankyrin_rpt-contain_sf"/>
</dbReference>
<dbReference type="PANTHER" id="PTHR16062:SF19">
    <property type="entry name" value="PROTEIN POLYBROMO-1"/>
    <property type="match status" value="1"/>
</dbReference>
<dbReference type="PROSITE" id="PS51038">
    <property type="entry name" value="BAH"/>
    <property type="match status" value="1"/>
</dbReference>
<feature type="compositionally biased region" description="Basic residues" evidence="10">
    <location>
        <begin position="528"/>
        <end position="543"/>
    </location>
</feature>
<keyword evidence="6" id="KW-0804">Transcription</keyword>
<keyword evidence="3" id="KW-0156">Chromatin regulator</keyword>
<feature type="compositionally biased region" description="Acidic residues" evidence="10">
    <location>
        <begin position="548"/>
        <end position="570"/>
    </location>
</feature>
<sequence length="894" mass="101969">MNSNRRNSKQISAEDGSSMQPRFPETKIKLKFKQPDPGNLSENDIKKIFVAIEENDVKTMKYYLSQRHFNPDNLYDTNIFEESTFTWSALHAAAYYGAMEVIGVLMEYNANVELQDTWYKGRPLAWAAFGGKCHLEAAKLLIEKYSADKRAQNEHGQVALELVYEKTPEWEKMFAETKPAKSNDRGLKPRRDRDREGKSGKDSKELKFTGSASPAVLAAAFQELYKLVLNHKDKTGRELADIFLALPSKEEYPEYYEVIKSPMSLQLVQGRIKAGHYKNVDDFDREFQLIFENALIFNEDGSRINKDARVLLKLFNTRKKDVYAHHKLVEKVKSSGLDKMDRRQVSSLTKGGVNYQAGEFVELNDSPRTILLIERLEVVSSNHGFIAGSKFLRPEQTLQVPGQTFYEKEVLKASGEWEFDFDLVDHKIYVQAHKDFVRGQVIEFDKKDVYVCENRYSETGKSAFLIKDWKRVYTVDPLATPVRPYPATLKLPKFEVKSLVNKGMVMENAGKFNGRRSSSFSHSDTSKKVKRPRKEGKKSKAKRGRSEESDDDDEDDEDDEDDAEDEDVDVDGFPAPMSNSQRRRSSQLKQQQQQKQIQLQQQQHQHLQQQQQHQQQFMQQQQYQQQHLFNPQMQPMPQGYPQHPQFNQHPHPLQQQSRERRVSNNPAQNPALFQQQQQQQMLQQQQMMFQQQQQQMQQQQMMFQQQMMPQQGMPQPGVPQGMSQQGPPPPPASVPVPTPMPVPQQISNPQSPNGSRAAASPGSPNRPPQPLIAVPNQPFAPVEISTVFDPHVGPRRGYAMLQSIAVDSEDKSFVMSLGTDTFSHSLAVHHQVQTMTMIPLLAFQLSPIQPQIGISVFQNGRKLTPSGLVALPNSPTIGHHVYTIALVPGQNAID</sequence>
<dbReference type="SMART" id="SM00439">
    <property type="entry name" value="BAH"/>
    <property type="match status" value="1"/>
</dbReference>
<dbReference type="PROSITE" id="PS50014">
    <property type="entry name" value="BROMODOMAIN_2"/>
    <property type="match status" value="1"/>
</dbReference>
<evidence type="ECO:0000256" key="7">
    <source>
        <dbReference type="ARBA" id="ARBA00023242"/>
    </source>
</evidence>
<feature type="region of interest" description="Disordered" evidence="10">
    <location>
        <begin position="1"/>
        <end position="24"/>
    </location>
</feature>
<feature type="domain" description="BAH" evidence="12">
    <location>
        <begin position="353"/>
        <end position="467"/>
    </location>
</feature>
<feature type="region of interest" description="Disordered" evidence="10">
    <location>
        <begin position="510"/>
        <end position="666"/>
    </location>
</feature>
<feature type="compositionally biased region" description="Low complexity" evidence="10">
    <location>
        <begin position="702"/>
        <end position="725"/>
    </location>
</feature>
<dbReference type="SUPFAM" id="SSF47370">
    <property type="entry name" value="Bromodomain"/>
    <property type="match status" value="1"/>
</dbReference>
<dbReference type="InterPro" id="IPR001025">
    <property type="entry name" value="BAH_dom"/>
</dbReference>
<evidence type="ECO:0000256" key="9">
    <source>
        <dbReference type="PROSITE-ProRule" id="PRU00035"/>
    </source>
</evidence>
<dbReference type="PRINTS" id="PR00503">
    <property type="entry name" value="BROMODOMAIN"/>
</dbReference>
<feature type="compositionally biased region" description="Pro residues" evidence="10">
    <location>
        <begin position="726"/>
        <end position="742"/>
    </location>
</feature>
<dbReference type="InterPro" id="IPR043151">
    <property type="entry name" value="BAH_sf"/>
</dbReference>
<accession>A0A9P5SGL0</accession>
<feature type="compositionally biased region" description="Low complexity" evidence="10">
    <location>
        <begin position="587"/>
        <end position="656"/>
    </location>
</feature>
<dbReference type="SUPFAM" id="SSF48403">
    <property type="entry name" value="Ankyrin repeat"/>
    <property type="match status" value="1"/>
</dbReference>
<keyword evidence="7" id="KW-0539">Nucleus</keyword>
<evidence type="ECO:0000256" key="4">
    <source>
        <dbReference type="ARBA" id="ARBA00023015"/>
    </source>
</evidence>
<dbReference type="GO" id="GO:0016586">
    <property type="term" value="C:RSC-type complex"/>
    <property type="evidence" value="ECO:0007669"/>
    <property type="project" value="InterPro"/>
</dbReference>
<dbReference type="Gene3D" id="1.25.40.20">
    <property type="entry name" value="Ankyrin repeat-containing domain"/>
    <property type="match status" value="1"/>
</dbReference>
<dbReference type="InterPro" id="IPR001487">
    <property type="entry name" value="Bromodomain"/>
</dbReference>
<dbReference type="PANTHER" id="PTHR16062">
    <property type="entry name" value="SWI/SNF-RELATED"/>
    <property type="match status" value="1"/>
</dbReference>
<organism evidence="13 14">
    <name type="scientific">Podila minutissima</name>
    <dbReference type="NCBI Taxonomy" id="64525"/>
    <lineage>
        <taxon>Eukaryota</taxon>
        <taxon>Fungi</taxon>
        <taxon>Fungi incertae sedis</taxon>
        <taxon>Mucoromycota</taxon>
        <taxon>Mortierellomycotina</taxon>
        <taxon>Mortierellomycetes</taxon>
        <taxon>Mortierellales</taxon>
        <taxon>Mortierellaceae</taxon>
        <taxon>Podila</taxon>
    </lineage>
</organism>
<keyword evidence="2" id="KW-0677">Repeat</keyword>
<dbReference type="EMBL" id="JAAAUY010000505">
    <property type="protein sequence ID" value="KAF9329102.1"/>
    <property type="molecule type" value="Genomic_DNA"/>
</dbReference>
<dbReference type="Pfam" id="PF01426">
    <property type="entry name" value="BAH"/>
    <property type="match status" value="1"/>
</dbReference>
<evidence type="ECO:0000259" key="12">
    <source>
        <dbReference type="PROSITE" id="PS51038"/>
    </source>
</evidence>
<gene>
    <name evidence="13" type="ORF">BG006_007820</name>
</gene>
<name>A0A9P5SGL0_9FUNG</name>
<evidence type="ECO:0000313" key="14">
    <source>
        <dbReference type="Proteomes" id="UP000696485"/>
    </source>
</evidence>
<feature type="region of interest" description="Disordered" evidence="10">
    <location>
        <begin position="702"/>
        <end position="771"/>
    </location>
</feature>
<dbReference type="AlphaFoldDB" id="A0A9P5SGL0"/>
<dbReference type="SMART" id="SM00297">
    <property type="entry name" value="BROMO"/>
    <property type="match status" value="1"/>
</dbReference>
<dbReference type="GO" id="GO:0006338">
    <property type="term" value="P:chromatin remodeling"/>
    <property type="evidence" value="ECO:0007669"/>
    <property type="project" value="InterPro"/>
</dbReference>
<evidence type="ECO:0000256" key="6">
    <source>
        <dbReference type="ARBA" id="ARBA00023163"/>
    </source>
</evidence>
<evidence type="ECO:0000256" key="5">
    <source>
        <dbReference type="ARBA" id="ARBA00023117"/>
    </source>
</evidence>
<dbReference type="InterPro" id="IPR018359">
    <property type="entry name" value="Bromodomain_CS"/>
</dbReference>
<dbReference type="GO" id="GO:0006368">
    <property type="term" value="P:transcription elongation by RNA polymerase II"/>
    <property type="evidence" value="ECO:0007669"/>
    <property type="project" value="TreeGrafter"/>
</dbReference>
<dbReference type="Proteomes" id="UP000696485">
    <property type="component" value="Unassembled WGS sequence"/>
</dbReference>
<dbReference type="InterPro" id="IPR002110">
    <property type="entry name" value="Ankyrin_rpt"/>
</dbReference>
<feature type="region of interest" description="Disordered" evidence="10">
    <location>
        <begin position="174"/>
        <end position="206"/>
    </location>
</feature>
<dbReference type="InterPro" id="IPR037382">
    <property type="entry name" value="Rsc/polybromo"/>
</dbReference>
<evidence type="ECO:0000256" key="10">
    <source>
        <dbReference type="SAM" id="MobiDB-lite"/>
    </source>
</evidence>
<keyword evidence="4" id="KW-0805">Transcription regulation</keyword>
<feature type="non-terminal residue" evidence="13">
    <location>
        <position position="894"/>
    </location>
</feature>
<evidence type="ECO:0000256" key="1">
    <source>
        <dbReference type="ARBA" id="ARBA00004123"/>
    </source>
</evidence>
<feature type="domain" description="Bromo" evidence="11">
    <location>
        <begin position="235"/>
        <end position="305"/>
    </location>
</feature>
<dbReference type="Gene3D" id="2.30.30.490">
    <property type="match status" value="1"/>
</dbReference>
<protein>
    <submittedName>
        <fullName evidence="13">Uncharacterized protein</fullName>
    </submittedName>
</protein>
<feature type="compositionally biased region" description="Polar residues" evidence="10">
    <location>
        <begin position="1"/>
        <end position="20"/>
    </location>
</feature>
<keyword evidence="8" id="KW-0040">ANK repeat</keyword>
<dbReference type="PROSITE" id="PS50297">
    <property type="entry name" value="ANK_REP_REGION"/>
    <property type="match status" value="1"/>
</dbReference>
<keyword evidence="5 9" id="KW-0103">Bromodomain</keyword>
<dbReference type="Pfam" id="PF00439">
    <property type="entry name" value="Bromodomain"/>
    <property type="match status" value="1"/>
</dbReference>
<dbReference type="Gene3D" id="1.20.920.10">
    <property type="entry name" value="Bromodomain-like"/>
    <property type="match status" value="1"/>
</dbReference>
<dbReference type="Pfam" id="PF12796">
    <property type="entry name" value="Ank_2"/>
    <property type="match status" value="1"/>
</dbReference>
<evidence type="ECO:0000313" key="13">
    <source>
        <dbReference type="EMBL" id="KAF9329102.1"/>
    </source>
</evidence>
<comment type="caution">
    <text evidence="13">The sequence shown here is derived from an EMBL/GenBank/DDBJ whole genome shotgun (WGS) entry which is preliminary data.</text>
</comment>
<feature type="repeat" description="ANK" evidence="8">
    <location>
        <begin position="85"/>
        <end position="117"/>
    </location>
</feature>
<evidence type="ECO:0000256" key="2">
    <source>
        <dbReference type="ARBA" id="ARBA00022737"/>
    </source>
</evidence>
<proteinExistence type="predicted"/>
<dbReference type="PROSITE" id="PS50088">
    <property type="entry name" value="ANK_REPEAT"/>
    <property type="match status" value="1"/>
</dbReference>
<comment type="subcellular location">
    <subcellularLocation>
        <location evidence="1">Nucleus</location>
    </subcellularLocation>
</comment>
<evidence type="ECO:0000256" key="3">
    <source>
        <dbReference type="ARBA" id="ARBA00022853"/>
    </source>
</evidence>